<dbReference type="PANTHER" id="PTHR45749">
    <property type="match status" value="1"/>
</dbReference>
<protein>
    <submittedName>
        <fullName evidence="3">Uncharacterized protein LOC112682763</fullName>
    </submittedName>
</protein>
<dbReference type="Pfam" id="PF05699">
    <property type="entry name" value="Dimer_Tnp_hAT"/>
    <property type="match status" value="1"/>
</dbReference>
<dbReference type="AlphaFoldDB" id="A0A8B8FEF9"/>
<dbReference type="InterPro" id="IPR008906">
    <property type="entry name" value="HATC_C_dom"/>
</dbReference>
<reference evidence="3" key="1">
    <citation type="submission" date="2025-08" db="UniProtKB">
        <authorList>
            <consortium name="RefSeq"/>
        </authorList>
    </citation>
    <scope>IDENTIFICATION</scope>
    <source>
        <tissue evidence="3">Whole body</tissue>
    </source>
</reference>
<accession>A0A8B8FEF9</accession>
<dbReference type="PANTHER" id="PTHR45749:SF35">
    <property type="entry name" value="AC-LIKE TRANSPOSASE-RELATED"/>
    <property type="match status" value="1"/>
</dbReference>
<gene>
    <name evidence="3" type="primary">LOC112682763</name>
</gene>
<dbReference type="RefSeq" id="XP_025409264.1">
    <property type="nucleotide sequence ID" value="XM_025553479.1"/>
</dbReference>
<name>A0A8B8FEF9_9HEMI</name>
<keyword evidence="2" id="KW-1185">Reference proteome</keyword>
<proteinExistence type="predicted"/>
<dbReference type="InterPro" id="IPR012337">
    <property type="entry name" value="RNaseH-like_sf"/>
</dbReference>
<dbReference type="SUPFAM" id="SSF53098">
    <property type="entry name" value="Ribonuclease H-like"/>
    <property type="match status" value="1"/>
</dbReference>
<evidence type="ECO:0000313" key="3">
    <source>
        <dbReference type="RefSeq" id="XP_025409264.1"/>
    </source>
</evidence>
<dbReference type="OrthoDB" id="6613385at2759"/>
<sequence length="146" mass="16450">MTNKLKDMTYDNLLNHCKSLQLFLTDGNSADINGPEMADELRVIIPMVESNLSPIELLKFIINIGSFTPNVSIALRILLALPVTVASGERSFSKHKLIKTYLRSTMTNDRLSGLAMIAIEHQFCQELDIEEIIKDFSNAKARKVFH</sequence>
<dbReference type="GeneID" id="112682763"/>
<organism evidence="2 3">
    <name type="scientific">Sipha flava</name>
    <name type="common">yellow sugarcane aphid</name>
    <dbReference type="NCBI Taxonomy" id="143950"/>
    <lineage>
        <taxon>Eukaryota</taxon>
        <taxon>Metazoa</taxon>
        <taxon>Ecdysozoa</taxon>
        <taxon>Arthropoda</taxon>
        <taxon>Hexapoda</taxon>
        <taxon>Insecta</taxon>
        <taxon>Pterygota</taxon>
        <taxon>Neoptera</taxon>
        <taxon>Paraneoptera</taxon>
        <taxon>Hemiptera</taxon>
        <taxon>Sternorrhyncha</taxon>
        <taxon>Aphidomorpha</taxon>
        <taxon>Aphidoidea</taxon>
        <taxon>Aphididae</taxon>
        <taxon>Sipha</taxon>
    </lineage>
</organism>
<feature type="domain" description="HAT C-terminal dimerisation" evidence="1">
    <location>
        <begin position="49"/>
        <end position="122"/>
    </location>
</feature>
<dbReference type="GO" id="GO:0046983">
    <property type="term" value="F:protein dimerization activity"/>
    <property type="evidence" value="ECO:0007669"/>
    <property type="project" value="InterPro"/>
</dbReference>
<dbReference type="Proteomes" id="UP000694846">
    <property type="component" value="Unplaced"/>
</dbReference>
<evidence type="ECO:0000313" key="2">
    <source>
        <dbReference type="Proteomes" id="UP000694846"/>
    </source>
</evidence>
<evidence type="ECO:0000259" key="1">
    <source>
        <dbReference type="Pfam" id="PF05699"/>
    </source>
</evidence>